<keyword evidence="1" id="KW-0472">Membrane</keyword>
<name>A0A1J5SFD6_9ZZZZ</name>
<dbReference type="EMBL" id="MLJW01000039">
    <property type="protein sequence ID" value="OIR07050.1"/>
    <property type="molecule type" value="Genomic_DNA"/>
</dbReference>
<comment type="caution">
    <text evidence="2">The sequence shown here is derived from an EMBL/GenBank/DDBJ whole genome shotgun (WGS) entry which is preliminary data.</text>
</comment>
<evidence type="ECO:0000313" key="2">
    <source>
        <dbReference type="EMBL" id="OIR07050.1"/>
    </source>
</evidence>
<feature type="transmembrane region" description="Helical" evidence="1">
    <location>
        <begin position="42"/>
        <end position="61"/>
    </location>
</feature>
<accession>A0A1J5SFD6</accession>
<sequence>MNRSRLTGSRLIAIFLLGCVLLNYPLLPLFGGEVTIFGMPLLYAYVFAVWAGLIILMAIVIERSD</sequence>
<proteinExistence type="predicted"/>
<dbReference type="AlphaFoldDB" id="A0A1J5SFD6"/>
<reference evidence="2" key="1">
    <citation type="submission" date="2016-10" db="EMBL/GenBank/DDBJ databases">
        <title>Sequence of Gallionella enrichment culture.</title>
        <authorList>
            <person name="Poehlein A."/>
            <person name="Muehling M."/>
            <person name="Daniel R."/>
        </authorList>
    </citation>
    <scope>NUCLEOTIDE SEQUENCE</scope>
</reference>
<evidence type="ECO:0000256" key="1">
    <source>
        <dbReference type="SAM" id="Phobius"/>
    </source>
</evidence>
<feature type="transmembrane region" description="Helical" evidence="1">
    <location>
        <begin position="12"/>
        <end position="30"/>
    </location>
</feature>
<keyword evidence="1" id="KW-0812">Transmembrane</keyword>
<protein>
    <submittedName>
        <fullName evidence="2">Uncharacterized protein</fullName>
    </submittedName>
</protein>
<gene>
    <name evidence="2" type="ORF">GALL_106370</name>
</gene>
<organism evidence="2">
    <name type="scientific">mine drainage metagenome</name>
    <dbReference type="NCBI Taxonomy" id="410659"/>
    <lineage>
        <taxon>unclassified sequences</taxon>
        <taxon>metagenomes</taxon>
        <taxon>ecological metagenomes</taxon>
    </lineage>
</organism>
<keyword evidence="1" id="KW-1133">Transmembrane helix</keyword>